<dbReference type="Pfam" id="PF01252">
    <property type="entry name" value="Peptidase_A8"/>
    <property type="match status" value="1"/>
</dbReference>
<dbReference type="GO" id="GO:0006508">
    <property type="term" value="P:proteolysis"/>
    <property type="evidence" value="ECO:0007669"/>
    <property type="project" value="UniProtKB-KW"/>
</dbReference>
<gene>
    <name evidence="11" type="ORF">LKD32_04935</name>
</gene>
<evidence type="ECO:0000256" key="5">
    <source>
        <dbReference type="ARBA" id="ARBA00022750"/>
    </source>
</evidence>
<dbReference type="AlphaFoldDB" id="A0AAE3DJK9"/>
<evidence type="ECO:0000313" key="12">
    <source>
        <dbReference type="Proteomes" id="UP001198962"/>
    </source>
</evidence>
<dbReference type="RefSeq" id="WP_308450926.1">
    <property type="nucleotide sequence ID" value="NZ_JAJEPU010000010.1"/>
</dbReference>
<evidence type="ECO:0000256" key="9">
    <source>
        <dbReference type="RuleBase" id="RU004181"/>
    </source>
</evidence>
<dbReference type="InterPro" id="IPR001872">
    <property type="entry name" value="Peptidase_A8"/>
</dbReference>
<keyword evidence="5" id="KW-0064">Aspartyl protease</keyword>
<keyword evidence="12" id="KW-1185">Reference proteome</keyword>
<protein>
    <submittedName>
        <fullName evidence="11">Signal peptidase II</fullName>
    </submittedName>
</protein>
<comment type="similarity">
    <text evidence="1 9">Belongs to the peptidase A8 family.</text>
</comment>
<name>A0AAE3DJK9_9FIRM</name>
<accession>A0AAE3DJK9</accession>
<comment type="caution">
    <text evidence="11">The sequence shown here is derived from an EMBL/GenBank/DDBJ whole genome shotgun (WGS) entry which is preliminary data.</text>
</comment>
<evidence type="ECO:0000256" key="1">
    <source>
        <dbReference type="ARBA" id="ARBA00006139"/>
    </source>
</evidence>
<feature type="transmembrane region" description="Helical" evidence="10">
    <location>
        <begin position="130"/>
        <end position="151"/>
    </location>
</feature>
<evidence type="ECO:0000256" key="10">
    <source>
        <dbReference type="SAM" id="Phobius"/>
    </source>
</evidence>
<evidence type="ECO:0000256" key="7">
    <source>
        <dbReference type="ARBA" id="ARBA00022989"/>
    </source>
</evidence>
<dbReference type="PROSITE" id="PS00855">
    <property type="entry name" value="SPASE_II"/>
    <property type="match status" value="1"/>
</dbReference>
<keyword evidence="8 10" id="KW-0472">Membrane</keyword>
<keyword evidence="2" id="KW-1003">Cell membrane</keyword>
<dbReference type="EMBL" id="JAJEPU010000010">
    <property type="protein sequence ID" value="MCC2164237.1"/>
    <property type="molecule type" value="Genomic_DNA"/>
</dbReference>
<organism evidence="11 12">
    <name type="scientific">Brotaphodocola catenula</name>
    <dbReference type="NCBI Taxonomy" id="2885361"/>
    <lineage>
        <taxon>Bacteria</taxon>
        <taxon>Bacillati</taxon>
        <taxon>Bacillota</taxon>
        <taxon>Clostridia</taxon>
        <taxon>Lachnospirales</taxon>
        <taxon>Lachnospiraceae</taxon>
        <taxon>Brotaphodocola</taxon>
    </lineage>
</organism>
<evidence type="ECO:0000256" key="8">
    <source>
        <dbReference type="ARBA" id="ARBA00023136"/>
    </source>
</evidence>
<evidence type="ECO:0000256" key="3">
    <source>
        <dbReference type="ARBA" id="ARBA00022670"/>
    </source>
</evidence>
<dbReference type="GO" id="GO:0004190">
    <property type="term" value="F:aspartic-type endopeptidase activity"/>
    <property type="evidence" value="ECO:0007669"/>
    <property type="project" value="UniProtKB-KW"/>
</dbReference>
<keyword evidence="7 10" id="KW-1133">Transmembrane helix</keyword>
<dbReference type="PANTHER" id="PTHR33695">
    <property type="entry name" value="LIPOPROTEIN SIGNAL PEPTIDASE"/>
    <property type="match status" value="1"/>
</dbReference>
<evidence type="ECO:0000256" key="6">
    <source>
        <dbReference type="ARBA" id="ARBA00022801"/>
    </source>
</evidence>
<keyword evidence="4 10" id="KW-0812">Transmembrane</keyword>
<dbReference type="GO" id="GO:0016020">
    <property type="term" value="C:membrane"/>
    <property type="evidence" value="ECO:0007669"/>
    <property type="project" value="InterPro"/>
</dbReference>
<dbReference type="PRINTS" id="PR00781">
    <property type="entry name" value="LIPOSIGPTASE"/>
</dbReference>
<dbReference type="Proteomes" id="UP001198962">
    <property type="component" value="Unassembled WGS sequence"/>
</dbReference>
<evidence type="ECO:0000313" key="11">
    <source>
        <dbReference type="EMBL" id="MCC2164237.1"/>
    </source>
</evidence>
<keyword evidence="3" id="KW-0645">Protease</keyword>
<reference evidence="11" key="1">
    <citation type="submission" date="2021-10" db="EMBL/GenBank/DDBJ databases">
        <title>Anaerobic single-cell dispensing facilitates the cultivation of human gut bacteria.</title>
        <authorList>
            <person name="Afrizal A."/>
        </authorList>
    </citation>
    <scope>NUCLEOTIDE SEQUENCE</scope>
    <source>
        <strain evidence="11">CLA-AA-H274</strain>
    </source>
</reference>
<sequence>MIYLFLIAGIAGGDLALKWWVEKQNPEDFPRELKGSHGKIWLYRNHNAGFPFGFLEKYQQIVRLIPLSIISGLFGVFLYLLPKKGAQAHVQKLGLSILLGGALSNLYDRMVRHYIVDYFSIRIGALKKVVFNLGDFAVFLGSGILAMFGLVQDVRQTLAKHAEMMQAQAEKKKELGAVAEHAGDRL</sequence>
<proteinExistence type="inferred from homology"/>
<evidence type="ECO:0000256" key="4">
    <source>
        <dbReference type="ARBA" id="ARBA00022692"/>
    </source>
</evidence>
<dbReference type="PANTHER" id="PTHR33695:SF1">
    <property type="entry name" value="LIPOPROTEIN SIGNAL PEPTIDASE"/>
    <property type="match status" value="1"/>
</dbReference>
<evidence type="ECO:0000256" key="2">
    <source>
        <dbReference type="ARBA" id="ARBA00022475"/>
    </source>
</evidence>
<keyword evidence="6" id="KW-0378">Hydrolase</keyword>
<feature type="transmembrane region" description="Helical" evidence="10">
    <location>
        <begin position="61"/>
        <end position="81"/>
    </location>
</feature>